<dbReference type="AlphaFoldDB" id="A0A8H5CHG9"/>
<gene>
    <name evidence="2" type="ORF">D9758_012289</name>
</gene>
<organism evidence="2 3">
    <name type="scientific">Tetrapyrgos nigripes</name>
    <dbReference type="NCBI Taxonomy" id="182062"/>
    <lineage>
        <taxon>Eukaryota</taxon>
        <taxon>Fungi</taxon>
        <taxon>Dikarya</taxon>
        <taxon>Basidiomycota</taxon>
        <taxon>Agaricomycotina</taxon>
        <taxon>Agaricomycetes</taxon>
        <taxon>Agaricomycetidae</taxon>
        <taxon>Agaricales</taxon>
        <taxon>Marasmiineae</taxon>
        <taxon>Marasmiaceae</taxon>
        <taxon>Tetrapyrgos</taxon>
    </lineage>
</organism>
<comment type="caution">
    <text evidence="2">The sequence shown here is derived from an EMBL/GenBank/DDBJ whole genome shotgun (WGS) entry which is preliminary data.</text>
</comment>
<feature type="compositionally biased region" description="Low complexity" evidence="1">
    <location>
        <begin position="559"/>
        <end position="610"/>
    </location>
</feature>
<reference evidence="2 3" key="1">
    <citation type="journal article" date="2020" name="ISME J.">
        <title>Uncovering the hidden diversity of litter-decomposition mechanisms in mushroom-forming fungi.</title>
        <authorList>
            <person name="Floudas D."/>
            <person name="Bentzer J."/>
            <person name="Ahren D."/>
            <person name="Johansson T."/>
            <person name="Persson P."/>
            <person name="Tunlid A."/>
        </authorList>
    </citation>
    <scope>NUCLEOTIDE SEQUENCE [LARGE SCALE GENOMIC DNA]</scope>
    <source>
        <strain evidence="2 3">CBS 291.85</strain>
    </source>
</reference>
<feature type="compositionally biased region" description="Low complexity" evidence="1">
    <location>
        <begin position="318"/>
        <end position="330"/>
    </location>
</feature>
<feature type="region of interest" description="Disordered" evidence="1">
    <location>
        <begin position="302"/>
        <end position="404"/>
    </location>
</feature>
<protein>
    <submittedName>
        <fullName evidence="2">Uncharacterized protein</fullName>
    </submittedName>
</protein>
<feature type="region of interest" description="Disordered" evidence="1">
    <location>
        <begin position="222"/>
        <end position="268"/>
    </location>
</feature>
<feature type="compositionally biased region" description="Polar residues" evidence="1">
    <location>
        <begin position="363"/>
        <end position="404"/>
    </location>
</feature>
<feature type="region of interest" description="Disordered" evidence="1">
    <location>
        <begin position="133"/>
        <end position="159"/>
    </location>
</feature>
<evidence type="ECO:0000313" key="3">
    <source>
        <dbReference type="Proteomes" id="UP000559256"/>
    </source>
</evidence>
<feature type="compositionally biased region" description="Pro residues" evidence="1">
    <location>
        <begin position="545"/>
        <end position="558"/>
    </location>
</feature>
<feature type="compositionally biased region" description="Low complexity" evidence="1">
    <location>
        <begin position="258"/>
        <end position="268"/>
    </location>
</feature>
<dbReference type="Proteomes" id="UP000559256">
    <property type="component" value="Unassembled WGS sequence"/>
</dbReference>
<keyword evidence="3" id="KW-1185">Reference proteome</keyword>
<feature type="region of interest" description="Disordered" evidence="1">
    <location>
        <begin position="454"/>
        <end position="621"/>
    </location>
</feature>
<name>A0A8H5CHG9_9AGAR</name>
<feature type="compositionally biased region" description="Polar residues" evidence="1">
    <location>
        <begin position="611"/>
        <end position="621"/>
    </location>
</feature>
<proteinExistence type="predicted"/>
<accession>A0A8H5CHG9</accession>
<feature type="compositionally biased region" description="Low complexity" evidence="1">
    <location>
        <begin position="455"/>
        <end position="526"/>
    </location>
</feature>
<dbReference type="EMBL" id="JAACJM010000165">
    <property type="protein sequence ID" value="KAF5341364.1"/>
    <property type="molecule type" value="Genomic_DNA"/>
</dbReference>
<evidence type="ECO:0000256" key="1">
    <source>
        <dbReference type="SAM" id="MobiDB-lite"/>
    </source>
</evidence>
<dbReference type="OrthoDB" id="2687560at2759"/>
<evidence type="ECO:0000313" key="2">
    <source>
        <dbReference type="EMBL" id="KAF5341364.1"/>
    </source>
</evidence>
<sequence>MHREWNPRKVRSLRAFSVPNLKLLPANRPLFHCRRCHFSNDRYHICLFCGWTSQDAEDDFQCKIQRRTLSSPYRLEFFSLHRRVQVHIPSQSVARSPESLQSIPNPIPTLVADGVALSCEGASPSLCHDYIPRTQTAPDNDNDTSGNTTIPAILPTPSHKGHARALDCQSGCRLDAEVEEAVVTATLVPIPVSVPTSTSSSGSSPVLALAATRAAVCQDDYDSSYDVDSTPSKETSIPRPEEQVSRFSNVHFSDSVDRSSTSTSLSSTSVDMTFTTTSTMNPHSATALRILADVSNSNHSVHSEIAAAPSHPDSNPCASSSNLTAASSSAQRALRHKKRQAMLHFSAPTPPSSGEANAGPSIGNKSSSSTMNTVRTTNTIRPQSHPHTQLSSASAGTVMSSDSSASIPITRIPVHSRSQSQPNVNLVLGNKERPYYSAIRKDMAITSASAVMPASLPTSTSSSIEDSSTYDVSSPSSRSSSTPPSTLVQPTSTSAAASRSAFSFSSSFSPTSSSSTGSRAHSPTSHPHSHPIFTPNPGSSRIPIPSFPSSPLPSPSPYLSPSSSSSTPWSSSSLSSSREPGSFGRPSTASRPSTSSRLSFATTSNTTSNTRPSLDSTRSVSPTPAWLFDSSITNINLKDIDNADDAELPTPVFSPPSQSPFPFLSPFSSLPTPWNVFACDCDGDDFCFCICVSAVFTIGSDKVSCAYPFGVSKTYDPILLVSASAFIFTCQDLCI</sequence>
<feature type="compositionally biased region" description="Polar residues" evidence="1">
    <location>
        <begin position="133"/>
        <end position="150"/>
    </location>
</feature>